<dbReference type="Proteomes" id="UP001597216">
    <property type="component" value="Unassembled WGS sequence"/>
</dbReference>
<dbReference type="NCBIfam" id="NF037935">
    <property type="entry name" value="holdfast_HfaB"/>
    <property type="match status" value="1"/>
</dbReference>
<protein>
    <submittedName>
        <fullName evidence="3">Holdfast anchoring protein HfaB</fullName>
    </submittedName>
</protein>
<dbReference type="InterPro" id="IPR005534">
    <property type="entry name" value="Curli_assmbl/transp-comp_CsgG"/>
</dbReference>
<name>A0ABW3T1B2_9CAUL</name>
<feature type="compositionally biased region" description="Basic and acidic residues" evidence="1">
    <location>
        <begin position="309"/>
        <end position="328"/>
    </location>
</feature>
<evidence type="ECO:0000256" key="1">
    <source>
        <dbReference type="SAM" id="MobiDB-lite"/>
    </source>
</evidence>
<dbReference type="EMBL" id="JBHTLQ010000019">
    <property type="protein sequence ID" value="MFD1190929.1"/>
    <property type="molecule type" value="Genomic_DNA"/>
</dbReference>
<dbReference type="RefSeq" id="WP_374348798.1">
    <property type="nucleotide sequence ID" value="NZ_JBHTLQ010000019.1"/>
</dbReference>
<dbReference type="Pfam" id="PF03783">
    <property type="entry name" value="CsgG"/>
    <property type="match status" value="1"/>
</dbReference>
<sequence>MKVTALLTASALALAGCATPVAGPSGQYAHAIGTAPVTANPTPYSAALVCMAGYARQTHLVAPRIAVGRIADYTGKSESDGSGRKITQGASLMAMSAFAKAGMPLVERFDTSVSELELKYANNKLISDAPNPKPDQPADYRKILAGQVPGSDFYVAGGVTELNFNIRSSGFDVAGGDPDATDLKGTFRGRMFIMNIGLDLRLINTRTLEVVDVISYQKQVVGREVGAGIFDFLGGNVFDVSTGAGALEPMQLAVRSLVERAVVEMTANLYGMPGPRACLATDPLGDGTVGITGGYVPAYNNLGTNNGETRADPSRWNARRDSAVRDRY</sequence>
<evidence type="ECO:0000256" key="2">
    <source>
        <dbReference type="SAM" id="SignalP"/>
    </source>
</evidence>
<evidence type="ECO:0000313" key="3">
    <source>
        <dbReference type="EMBL" id="MFD1190929.1"/>
    </source>
</evidence>
<dbReference type="PROSITE" id="PS51257">
    <property type="entry name" value="PROKAR_LIPOPROTEIN"/>
    <property type="match status" value="1"/>
</dbReference>
<dbReference type="InterPro" id="IPR049861">
    <property type="entry name" value="Holdfast_HfaB"/>
</dbReference>
<comment type="caution">
    <text evidence="3">The sequence shown here is derived from an EMBL/GenBank/DDBJ whole genome shotgun (WGS) entry which is preliminary data.</text>
</comment>
<proteinExistence type="predicted"/>
<dbReference type="Gene3D" id="3.40.50.10610">
    <property type="entry name" value="ABC-type transport auxiliary lipoprotein component"/>
    <property type="match status" value="1"/>
</dbReference>
<feature type="region of interest" description="Disordered" evidence="1">
    <location>
        <begin position="303"/>
        <end position="328"/>
    </location>
</feature>
<feature type="signal peptide" evidence="2">
    <location>
        <begin position="1"/>
        <end position="22"/>
    </location>
</feature>
<keyword evidence="2" id="KW-0732">Signal</keyword>
<organism evidence="3 4">
    <name type="scientific">Phenylobacterium conjunctum</name>
    <dbReference type="NCBI Taxonomy" id="1298959"/>
    <lineage>
        <taxon>Bacteria</taxon>
        <taxon>Pseudomonadati</taxon>
        <taxon>Pseudomonadota</taxon>
        <taxon>Alphaproteobacteria</taxon>
        <taxon>Caulobacterales</taxon>
        <taxon>Caulobacteraceae</taxon>
        <taxon>Phenylobacterium</taxon>
    </lineage>
</organism>
<reference evidence="4" key="1">
    <citation type="journal article" date="2019" name="Int. J. Syst. Evol. Microbiol.">
        <title>The Global Catalogue of Microorganisms (GCM) 10K type strain sequencing project: providing services to taxonomists for standard genome sequencing and annotation.</title>
        <authorList>
            <consortium name="The Broad Institute Genomics Platform"/>
            <consortium name="The Broad Institute Genome Sequencing Center for Infectious Disease"/>
            <person name="Wu L."/>
            <person name="Ma J."/>
        </authorList>
    </citation>
    <scope>NUCLEOTIDE SEQUENCE [LARGE SCALE GENOMIC DNA]</scope>
    <source>
        <strain evidence="4">CCUG 55074</strain>
    </source>
</reference>
<gene>
    <name evidence="3" type="primary">hfaB</name>
    <name evidence="3" type="ORF">ACFQ27_10095</name>
</gene>
<accession>A0ABW3T1B2</accession>
<evidence type="ECO:0000313" key="4">
    <source>
        <dbReference type="Proteomes" id="UP001597216"/>
    </source>
</evidence>
<keyword evidence="4" id="KW-1185">Reference proteome</keyword>
<feature type="chain" id="PRO_5047422868" evidence="2">
    <location>
        <begin position="23"/>
        <end position="328"/>
    </location>
</feature>